<comment type="caution">
    <text evidence="2">The sequence shown here is derived from an EMBL/GenBank/DDBJ whole genome shotgun (WGS) entry which is preliminary data.</text>
</comment>
<dbReference type="OrthoDB" id="6316166at2"/>
<keyword evidence="3" id="KW-1185">Reference proteome</keyword>
<protein>
    <submittedName>
        <fullName evidence="2">Uncharacterized protein</fullName>
    </submittedName>
</protein>
<accession>A0A5S3XRM6</accession>
<dbReference type="EMBL" id="PNCL01000023">
    <property type="protein sequence ID" value="TMP60556.1"/>
    <property type="molecule type" value="Genomic_DNA"/>
</dbReference>
<evidence type="ECO:0000313" key="1">
    <source>
        <dbReference type="EMBL" id="TMP41779.1"/>
    </source>
</evidence>
<proteinExistence type="predicted"/>
<organism evidence="2 4">
    <name type="scientific">Pseudoalteromonas citrea</name>
    <dbReference type="NCBI Taxonomy" id="43655"/>
    <lineage>
        <taxon>Bacteria</taxon>
        <taxon>Pseudomonadati</taxon>
        <taxon>Pseudomonadota</taxon>
        <taxon>Gammaproteobacteria</taxon>
        <taxon>Alteromonadales</taxon>
        <taxon>Pseudoalteromonadaceae</taxon>
        <taxon>Pseudoalteromonas</taxon>
    </lineage>
</organism>
<evidence type="ECO:0000313" key="3">
    <source>
        <dbReference type="Proteomes" id="UP000305730"/>
    </source>
</evidence>
<evidence type="ECO:0000313" key="2">
    <source>
        <dbReference type="EMBL" id="TMP60556.1"/>
    </source>
</evidence>
<dbReference type="Proteomes" id="UP000305730">
    <property type="component" value="Unassembled WGS sequence"/>
</dbReference>
<sequence length="63" mass="7127">MEIQCDAIRVKAKLSEKSGSEQTNEAGGHQASCTTGDTVAQLEKSLKRYVDRQFQQFIKQRRP</sequence>
<dbReference type="RefSeq" id="WP_138597421.1">
    <property type="nucleotide sequence ID" value="NZ_PNCK01000047.1"/>
</dbReference>
<dbReference type="AlphaFoldDB" id="A0A5S3XRM6"/>
<dbReference type="EMBL" id="PNCK01000047">
    <property type="protein sequence ID" value="TMP41779.1"/>
    <property type="molecule type" value="Genomic_DNA"/>
</dbReference>
<gene>
    <name evidence="2" type="ORF">CWB96_06195</name>
    <name evidence="1" type="ORF">CWB97_13505</name>
</gene>
<reference evidence="2" key="3">
    <citation type="submission" date="2019-09" db="EMBL/GenBank/DDBJ databases">
        <title>Co-occurence of chitin degradation, pigmentation and bioactivity in marine Pseudoalteromonas.</title>
        <authorList>
            <person name="Sonnenschein E.C."/>
            <person name="Bech P.K."/>
        </authorList>
    </citation>
    <scope>NUCLEOTIDE SEQUENCE</scope>
    <source>
        <strain evidence="2">S2231</strain>
        <strain evidence="3">S2233</strain>
    </source>
</reference>
<dbReference type="Proteomes" id="UP000307706">
    <property type="component" value="Unassembled WGS sequence"/>
</dbReference>
<evidence type="ECO:0000313" key="4">
    <source>
        <dbReference type="Proteomes" id="UP000307706"/>
    </source>
</evidence>
<reference evidence="2 4" key="1">
    <citation type="submission" date="2017-12" db="EMBL/GenBank/DDBJ databases">
        <authorList>
            <person name="Paulsen S."/>
            <person name="Gram L.K."/>
        </authorList>
    </citation>
    <scope>NUCLEOTIDE SEQUENCE [LARGE SCALE GENOMIC DNA]</scope>
    <source>
        <strain evidence="2 4">S2231</strain>
        <strain evidence="1">S2233</strain>
    </source>
</reference>
<reference evidence="4" key="2">
    <citation type="submission" date="2019-06" db="EMBL/GenBank/DDBJ databases">
        <title>Co-occurence of chitin degradation, pigmentation and bioactivity in marine Pseudoalteromonas.</title>
        <authorList>
            <person name="Sonnenschein E.C."/>
            <person name="Bech P.K."/>
        </authorList>
    </citation>
    <scope>NUCLEOTIDE SEQUENCE [LARGE SCALE GENOMIC DNA]</scope>
    <source>
        <strain evidence="4">S2231</strain>
        <strain evidence="1">S2233</strain>
    </source>
</reference>
<name>A0A5S3XRM6_9GAMM</name>